<evidence type="ECO:0000313" key="3">
    <source>
        <dbReference type="EMBL" id="GFT43562.1"/>
    </source>
</evidence>
<protein>
    <submittedName>
        <fullName evidence="3">Leucine-rich repeat-containing protein 7</fullName>
    </submittedName>
</protein>
<keyword evidence="4" id="KW-1185">Reference proteome</keyword>
<comment type="caution">
    <text evidence="3">The sequence shown here is derived from an EMBL/GenBank/DDBJ whole genome shotgun (WGS) entry which is preliminary data.</text>
</comment>
<feature type="compositionally biased region" description="Polar residues" evidence="1">
    <location>
        <begin position="370"/>
        <end position="397"/>
    </location>
</feature>
<sequence>MIAGDSSNMTCVKPTSEASTLINSDATESKFSALPNHAIDLDCGKGDEKNPMNGDENPNIVEQSYSDSTVNNVSTKINMIKNNEKVNDVFSQDLNSYTVISPKPSKIVPQPNIVNSPNPNKDIKLGASLSDGQTSFRRPGCFQAVPMNIPSVHSAPRKVEPEAKDTKENYDLKKEGCFPNTSEHPTSIFNAHNSKTSIHIESENNQAHSISSPNPGYSTDTKKNSGYVGGIIKNINKSLNSQNKELELDQKSNSKKNLNQHIPDKPKNESIESEKPPVKPTTRPGYPIQILSNNDMQSGKTTDRPPDLPKKDRNAVTMRNIIPISENKVSSTPSQYVNQNFTPEVHKSYSDKVQKIPDRQKKTVDDSHTLSELSKSSNSQNKIILENNKNSKNIQYNSKEHVPNNPGKISQHKVDNKSYSSHSMSNQSESSKVSSDKRFQKVLPPIDTTFQLKPCNARKSPSNFDQPTEDKVNQSNEKQNDVSNKEVVAVSKPSLPAKTSTSNKSDLNEPPTIPPKRSSMGLNVGLSDLPPKTIKHENNTERNVSGRQLERTKSLNENEHVNDVNESNKISKLHVDIVQAKDVNNEKNEQLQKGNMPDLLSRIVTDEKNELIILEHPNKVLKSVKSEEDELSKDNFSFNKESEKDNAPDSPKSPKRQSWFFGSHKNSLVFPVILSRNPELGFSIEGGVGSPRNPGKPYDSGIYVAHVLDDGPANNLLKPGDKILQVDGKDFTQLDHNKAVALLQESGATVSLMVSRQ</sequence>
<dbReference type="Gene3D" id="2.30.42.10">
    <property type="match status" value="1"/>
</dbReference>
<feature type="region of interest" description="Disordered" evidence="1">
    <location>
        <begin position="204"/>
        <end position="223"/>
    </location>
</feature>
<dbReference type="PANTHER" id="PTHR23119:SF50">
    <property type="entry name" value="PDZ DOMAIN-CONTAINING PROTEIN"/>
    <property type="match status" value="1"/>
</dbReference>
<dbReference type="GO" id="GO:0019901">
    <property type="term" value="F:protein kinase binding"/>
    <property type="evidence" value="ECO:0007669"/>
    <property type="project" value="TreeGrafter"/>
</dbReference>
<dbReference type="SMART" id="SM00228">
    <property type="entry name" value="PDZ"/>
    <property type="match status" value="1"/>
</dbReference>
<dbReference type="GO" id="GO:0045197">
    <property type="term" value="P:establishment or maintenance of epithelial cell apical/basal polarity"/>
    <property type="evidence" value="ECO:0007669"/>
    <property type="project" value="TreeGrafter"/>
</dbReference>
<evidence type="ECO:0000259" key="2">
    <source>
        <dbReference type="PROSITE" id="PS50106"/>
    </source>
</evidence>
<feature type="region of interest" description="Disordered" evidence="1">
    <location>
        <begin position="631"/>
        <end position="658"/>
    </location>
</feature>
<dbReference type="GO" id="GO:0043113">
    <property type="term" value="P:receptor clustering"/>
    <property type="evidence" value="ECO:0007669"/>
    <property type="project" value="TreeGrafter"/>
</dbReference>
<feature type="compositionally biased region" description="Polar residues" evidence="1">
    <location>
        <begin position="204"/>
        <end position="219"/>
    </location>
</feature>
<feature type="compositionally biased region" description="Polar residues" evidence="1">
    <location>
        <begin position="290"/>
        <end position="300"/>
    </location>
</feature>
<accession>A0A8X6TSY5</accession>
<dbReference type="SUPFAM" id="SSF50156">
    <property type="entry name" value="PDZ domain-like"/>
    <property type="match status" value="1"/>
</dbReference>
<dbReference type="EMBL" id="BMAW01015411">
    <property type="protein sequence ID" value="GFT43562.1"/>
    <property type="molecule type" value="Genomic_DNA"/>
</dbReference>
<dbReference type="PANTHER" id="PTHR23119">
    <property type="entry name" value="DISCS LARGE"/>
    <property type="match status" value="1"/>
</dbReference>
<dbReference type="Proteomes" id="UP000887013">
    <property type="component" value="Unassembled WGS sequence"/>
</dbReference>
<evidence type="ECO:0000256" key="1">
    <source>
        <dbReference type="SAM" id="MobiDB-lite"/>
    </source>
</evidence>
<feature type="compositionally biased region" description="Low complexity" evidence="1">
    <location>
        <begin position="418"/>
        <end position="431"/>
    </location>
</feature>
<evidence type="ECO:0000313" key="4">
    <source>
        <dbReference type="Proteomes" id="UP000887013"/>
    </source>
</evidence>
<dbReference type="InterPro" id="IPR001478">
    <property type="entry name" value="PDZ"/>
</dbReference>
<feature type="domain" description="PDZ" evidence="2">
    <location>
        <begin position="669"/>
        <end position="757"/>
    </location>
</feature>
<feature type="compositionally biased region" description="Basic and acidic residues" evidence="1">
    <location>
        <begin position="262"/>
        <end position="277"/>
    </location>
</feature>
<dbReference type="PROSITE" id="PS50106">
    <property type="entry name" value="PDZ"/>
    <property type="match status" value="1"/>
</dbReference>
<dbReference type="GO" id="GO:0098887">
    <property type="term" value="P:neurotransmitter receptor transport, endosome to postsynaptic membrane"/>
    <property type="evidence" value="ECO:0007669"/>
    <property type="project" value="TreeGrafter"/>
</dbReference>
<dbReference type="AlphaFoldDB" id="A0A8X6TSY5"/>
<feature type="region of interest" description="Disordered" evidence="1">
    <location>
        <begin position="247"/>
        <end position="315"/>
    </location>
</feature>
<dbReference type="OrthoDB" id="6417963at2759"/>
<name>A0A8X6TSY5_NEPPI</name>
<dbReference type="InterPro" id="IPR050614">
    <property type="entry name" value="Synaptic_Scaffolding_LAP-MAGUK"/>
</dbReference>
<feature type="compositionally biased region" description="Basic and acidic residues" evidence="1">
    <location>
        <begin position="344"/>
        <end position="369"/>
    </location>
</feature>
<dbReference type="GO" id="GO:0098968">
    <property type="term" value="P:neurotransmitter receptor transport postsynaptic membrane to endosome"/>
    <property type="evidence" value="ECO:0007669"/>
    <property type="project" value="TreeGrafter"/>
</dbReference>
<dbReference type="GO" id="GO:0005912">
    <property type="term" value="C:adherens junction"/>
    <property type="evidence" value="ECO:0007669"/>
    <property type="project" value="TreeGrafter"/>
</dbReference>
<dbReference type="GO" id="GO:0016323">
    <property type="term" value="C:basolateral plasma membrane"/>
    <property type="evidence" value="ECO:0007669"/>
    <property type="project" value="TreeGrafter"/>
</dbReference>
<organism evidence="3 4">
    <name type="scientific">Nephila pilipes</name>
    <name type="common">Giant wood spider</name>
    <name type="synonym">Nephila maculata</name>
    <dbReference type="NCBI Taxonomy" id="299642"/>
    <lineage>
        <taxon>Eukaryota</taxon>
        <taxon>Metazoa</taxon>
        <taxon>Ecdysozoa</taxon>
        <taxon>Arthropoda</taxon>
        <taxon>Chelicerata</taxon>
        <taxon>Arachnida</taxon>
        <taxon>Araneae</taxon>
        <taxon>Araneomorphae</taxon>
        <taxon>Entelegynae</taxon>
        <taxon>Araneoidea</taxon>
        <taxon>Nephilidae</taxon>
        <taxon>Nephila</taxon>
    </lineage>
</organism>
<feature type="compositionally biased region" description="Basic and acidic residues" evidence="1">
    <location>
        <begin position="468"/>
        <end position="484"/>
    </location>
</feature>
<dbReference type="Pfam" id="PF00595">
    <property type="entry name" value="PDZ"/>
    <property type="match status" value="1"/>
</dbReference>
<reference evidence="3" key="1">
    <citation type="submission" date="2020-08" db="EMBL/GenBank/DDBJ databases">
        <title>Multicomponent nature underlies the extraordinary mechanical properties of spider dragline silk.</title>
        <authorList>
            <person name="Kono N."/>
            <person name="Nakamura H."/>
            <person name="Mori M."/>
            <person name="Yoshida Y."/>
            <person name="Ohtoshi R."/>
            <person name="Malay A.D."/>
            <person name="Moran D.A.P."/>
            <person name="Tomita M."/>
            <person name="Numata K."/>
            <person name="Arakawa K."/>
        </authorList>
    </citation>
    <scope>NUCLEOTIDE SEQUENCE</scope>
</reference>
<dbReference type="GO" id="GO:0045211">
    <property type="term" value="C:postsynaptic membrane"/>
    <property type="evidence" value="ECO:0007669"/>
    <property type="project" value="TreeGrafter"/>
</dbReference>
<feature type="region of interest" description="Disordered" evidence="1">
    <location>
        <begin position="342"/>
        <end position="550"/>
    </location>
</feature>
<dbReference type="GO" id="GO:0098609">
    <property type="term" value="P:cell-cell adhesion"/>
    <property type="evidence" value="ECO:0007669"/>
    <property type="project" value="TreeGrafter"/>
</dbReference>
<dbReference type="InterPro" id="IPR036034">
    <property type="entry name" value="PDZ_sf"/>
</dbReference>
<gene>
    <name evidence="3" type="primary">LRRC7</name>
    <name evidence="3" type="ORF">NPIL_567281</name>
</gene>
<proteinExistence type="predicted"/>
<feature type="compositionally biased region" description="Basic and acidic residues" evidence="1">
    <location>
        <begin position="301"/>
        <end position="314"/>
    </location>
</feature>
<dbReference type="GO" id="GO:0014069">
    <property type="term" value="C:postsynaptic density"/>
    <property type="evidence" value="ECO:0007669"/>
    <property type="project" value="TreeGrafter"/>
</dbReference>